<dbReference type="EMBL" id="BAABKC010000026">
    <property type="protein sequence ID" value="GAA5050949.1"/>
    <property type="molecule type" value="Genomic_DNA"/>
</dbReference>
<sequence>MGKASGGMPGKDTVTVAAVLLSRGDPHPLLGAAQQPLAAALRGVPRSQAGQAPLMRKETTVPPKRLGPECQDSAMEATRNRPRP</sequence>
<name>A0ABP9K6H3_9ACTN</name>
<accession>A0ABP9K6H3</accession>
<evidence type="ECO:0000313" key="3">
    <source>
        <dbReference type="Proteomes" id="UP001500124"/>
    </source>
</evidence>
<feature type="region of interest" description="Disordered" evidence="1">
    <location>
        <begin position="48"/>
        <end position="84"/>
    </location>
</feature>
<evidence type="ECO:0000256" key="1">
    <source>
        <dbReference type="SAM" id="MobiDB-lite"/>
    </source>
</evidence>
<organism evidence="2 3">
    <name type="scientific">Streptomyces similanensis</name>
    <dbReference type="NCBI Taxonomy" id="1274988"/>
    <lineage>
        <taxon>Bacteria</taxon>
        <taxon>Bacillati</taxon>
        <taxon>Actinomycetota</taxon>
        <taxon>Actinomycetes</taxon>
        <taxon>Kitasatosporales</taxon>
        <taxon>Streptomycetaceae</taxon>
        <taxon>Streptomyces</taxon>
    </lineage>
</organism>
<gene>
    <name evidence="2" type="ORF">GCM10023336_19190</name>
</gene>
<protein>
    <submittedName>
        <fullName evidence="2">Uncharacterized protein</fullName>
    </submittedName>
</protein>
<keyword evidence="3" id="KW-1185">Reference proteome</keyword>
<proteinExistence type="predicted"/>
<evidence type="ECO:0000313" key="2">
    <source>
        <dbReference type="EMBL" id="GAA5050949.1"/>
    </source>
</evidence>
<dbReference type="Proteomes" id="UP001500124">
    <property type="component" value="Unassembled WGS sequence"/>
</dbReference>
<comment type="caution">
    <text evidence="2">The sequence shown here is derived from an EMBL/GenBank/DDBJ whole genome shotgun (WGS) entry which is preliminary data.</text>
</comment>
<reference evidence="3" key="1">
    <citation type="journal article" date="2019" name="Int. J. Syst. Evol. Microbiol.">
        <title>The Global Catalogue of Microorganisms (GCM) 10K type strain sequencing project: providing services to taxonomists for standard genome sequencing and annotation.</title>
        <authorList>
            <consortium name="The Broad Institute Genomics Platform"/>
            <consortium name="The Broad Institute Genome Sequencing Center for Infectious Disease"/>
            <person name="Wu L."/>
            <person name="Ma J."/>
        </authorList>
    </citation>
    <scope>NUCLEOTIDE SEQUENCE [LARGE SCALE GENOMIC DNA]</scope>
    <source>
        <strain evidence="3">JCM 18410</strain>
    </source>
</reference>